<dbReference type="EMBL" id="BIFS01000001">
    <property type="protein sequence ID" value="GCE19486.1"/>
    <property type="molecule type" value="Genomic_DNA"/>
</dbReference>
<protein>
    <submittedName>
        <fullName evidence="1">Uncharacterized protein</fullName>
    </submittedName>
</protein>
<comment type="caution">
    <text evidence="1">The sequence shown here is derived from an EMBL/GenBank/DDBJ whole genome shotgun (WGS) entry which is preliminary data.</text>
</comment>
<gene>
    <name evidence="1" type="ORF">KDK_32860</name>
</gene>
<dbReference type="Proteomes" id="UP000287188">
    <property type="component" value="Unassembled WGS sequence"/>
</dbReference>
<keyword evidence="2" id="KW-1185">Reference proteome</keyword>
<organism evidence="1 2">
    <name type="scientific">Dictyobacter kobayashii</name>
    <dbReference type="NCBI Taxonomy" id="2014872"/>
    <lineage>
        <taxon>Bacteria</taxon>
        <taxon>Bacillati</taxon>
        <taxon>Chloroflexota</taxon>
        <taxon>Ktedonobacteria</taxon>
        <taxon>Ktedonobacterales</taxon>
        <taxon>Dictyobacteraceae</taxon>
        <taxon>Dictyobacter</taxon>
    </lineage>
</organism>
<sequence>MVHFYELASLDEAQRARLMRRAEVAIDDLLEYVRPIVQAVRDRGMRRCWSSWSVLIM</sequence>
<dbReference type="AlphaFoldDB" id="A0A402AK47"/>
<accession>A0A402AK47</accession>
<name>A0A402AK47_9CHLR</name>
<reference evidence="2" key="1">
    <citation type="submission" date="2018-12" db="EMBL/GenBank/DDBJ databases">
        <title>Tengunoibacter tsumagoiensis gen. nov., sp. nov., Dictyobacter kobayashii sp. nov., D. alpinus sp. nov., and D. joshuensis sp. nov. and description of Dictyobacteraceae fam. nov. within the order Ktedonobacterales isolated from Tengu-no-mugimeshi.</title>
        <authorList>
            <person name="Wang C.M."/>
            <person name="Zheng Y."/>
            <person name="Sakai Y."/>
            <person name="Toyoda A."/>
            <person name="Minakuchi Y."/>
            <person name="Abe K."/>
            <person name="Yokota A."/>
            <person name="Yabe S."/>
        </authorList>
    </citation>
    <scope>NUCLEOTIDE SEQUENCE [LARGE SCALE GENOMIC DNA]</scope>
    <source>
        <strain evidence="2">Uno11</strain>
    </source>
</reference>
<proteinExistence type="predicted"/>
<evidence type="ECO:0000313" key="1">
    <source>
        <dbReference type="EMBL" id="GCE19486.1"/>
    </source>
</evidence>
<evidence type="ECO:0000313" key="2">
    <source>
        <dbReference type="Proteomes" id="UP000287188"/>
    </source>
</evidence>